<feature type="region of interest" description="Disordered" evidence="1">
    <location>
        <begin position="131"/>
        <end position="150"/>
    </location>
</feature>
<comment type="caution">
    <text evidence="2">The sequence shown here is derived from an EMBL/GenBank/DDBJ whole genome shotgun (WGS) entry which is preliminary data.</text>
</comment>
<accession>A0AAV0AII7</accession>
<evidence type="ECO:0000313" key="2">
    <source>
        <dbReference type="EMBL" id="CAH7668234.1"/>
    </source>
</evidence>
<evidence type="ECO:0000313" key="3">
    <source>
        <dbReference type="Proteomes" id="UP001153365"/>
    </source>
</evidence>
<reference evidence="2" key="1">
    <citation type="submission" date="2022-06" db="EMBL/GenBank/DDBJ databases">
        <authorList>
            <consortium name="SYNGENTA / RWTH Aachen University"/>
        </authorList>
    </citation>
    <scope>NUCLEOTIDE SEQUENCE</scope>
</reference>
<sequence>MGVDGLRQEDNPRVDGILERRFNSHSLMAQRELRLKIPKAFSSFWTSSTGVLKNSALSSRRNSNLDLITDEINLLLAEIKREERNISRVDGSSKLSPLEKKRQQSSFYVAQTRAMLCSSTNLQFVEENFEDGEEPRFGQTEQTHESQPKLRLAEQNLTKLDSLDAAKSDLPKARYGQSRFAQS</sequence>
<evidence type="ECO:0000256" key="1">
    <source>
        <dbReference type="SAM" id="MobiDB-lite"/>
    </source>
</evidence>
<gene>
    <name evidence="2" type="ORF">PPACK8108_LOCUS2710</name>
</gene>
<feature type="compositionally biased region" description="Basic and acidic residues" evidence="1">
    <location>
        <begin position="163"/>
        <end position="172"/>
    </location>
</feature>
<name>A0AAV0AII7_PHAPC</name>
<dbReference type="EMBL" id="CALTRL010000450">
    <property type="protein sequence ID" value="CAH7668234.1"/>
    <property type="molecule type" value="Genomic_DNA"/>
</dbReference>
<feature type="region of interest" description="Disordered" evidence="1">
    <location>
        <begin position="163"/>
        <end position="183"/>
    </location>
</feature>
<proteinExistence type="predicted"/>
<keyword evidence="3" id="KW-1185">Reference proteome</keyword>
<protein>
    <submittedName>
        <fullName evidence="2">Uncharacterized protein</fullName>
    </submittedName>
</protein>
<dbReference type="AlphaFoldDB" id="A0AAV0AII7"/>
<dbReference type="Proteomes" id="UP001153365">
    <property type="component" value="Unassembled WGS sequence"/>
</dbReference>
<organism evidence="2 3">
    <name type="scientific">Phakopsora pachyrhizi</name>
    <name type="common">Asian soybean rust disease fungus</name>
    <dbReference type="NCBI Taxonomy" id="170000"/>
    <lineage>
        <taxon>Eukaryota</taxon>
        <taxon>Fungi</taxon>
        <taxon>Dikarya</taxon>
        <taxon>Basidiomycota</taxon>
        <taxon>Pucciniomycotina</taxon>
        <taxon>Pucciniomycetes</taxon>
        <taxon>Pucciniales</taxon>
        <taxon>Phakopsoraceae</taxon>
        <taxon>Phakopsora</taxon>
    </lineage>
</organism>